<reference evidence="2" key="1">
    <citation type="submission" date="2016-11" db="UniProtKB">
        <authorList>
            <consortium name="WormBaseParasite"/>
        </authorList>
    </citation>
    <scope>IDENTIFICATION</scope>
</reference>
<evidence type="ECO:0000313" key="1">
    <source>
        <dbReference type="Proteomes" id="UP000095282"/>
    </source>
</evidence>
<dbReference type="Proteomes" id="UP000095282">
    <property type="component" value="Unplaced"/>
</dbReference>
<protein>
    <submittedName>
        <fullName evidence="2">DNK domain-containing protein</fullName>
    </submittedName>
</protein>
<name>A0A1I7UN24_9PELO</name>
<proteinExistence type="predicted"/>
<organism evidence="1 2">
    <name type="scientific">Caenorhabditis tropicalis</name>
    <dbReference type="NCBI Taxonomy" id="1561998"/>
    <lineage>
        <taxon>Eukaryota</taxon>
        <taxon>Metazoa</taxon>
        <taxon>Ecdysozoa</taxon>
        <taxon>Nematoda</taxon>
        <taxon>Chromadorea</taxon>
        <taxon>Rhabditida</taxon>
        <taxon>Rhabditina</taxon>
        <taxon>Rhabditomorpha</taxon>
        <taxon>Rhabditoidea</taxon>
        <taxon>Rhabditidae</taxon>
        <taxon>Peloderinae</taxon>
        <taxon>Caenorhabditis</taxon>
    </lineage>
</organism>
<sequence>MSFKSGYFVGIFGGIGSRKRLLAENLSRHLRDPRIQIFSQDSAHRLDYRIFLDRPYDQLLENYILGLPPKKLVDKEKLKKELEAFRRFHIEKVMPQKTLADVWYPGDVENKEKVHQLALGILKKRMEFDEDENVRIYLEANGRPQISHPGKINSEFLFK</sequence>
<dbReference type="eggNOG" id="KOG3575">
    <property type="taxonomic scope" value="Eukaryota"/>
</dbReference>
<accession>A0A1I7UN24</accession>
<evidence type="ECO:0000313" key="2">
    <source>
        <dbReference type="WBParaSite" id="Csp11.Scaffold630.g17619.t1"/>
    </source>
</evidence>
<keyword evidence="1" id="KW-1185">Reference proteome</keyword>
<dbReference type="AlphaFoldDB" id="A0A1I7UN24"/>
<dbReference type="WBParaSite" id="Csp11.Scaffold630.g17619.t1">
    <property type="protein sequence ID" value="Csp11.Scaffold630.g17619.t1"/>
    <property type="gene ID" value="Csp11.Scaffold630.g17619"/>
</dbReference>